<keyword evidence="1" id="KW-0456">Lyase</keyword>
<name>A0ABX8WG83_9HYPH</name>
<evidence type="ECO:0000313" key="4">
    <source>
        <dbReference type="Proteomes" id="UP000825799"/>
    </source>
</evidence>
<feature type="domain" description="Fumarylacetoacetase-like C-terminal" evidence="2">
    <location>
        <begin position="90"/>
        <end position="220"/>
    </location>
</feature>
<gene>
    <name evidence="3" type="ORF">K1X15_01150</name>
</gene>
<organism evidence="3 4">
    <name type="scientific">Devosia salina</name>
    <dbReference type="NCBI Taxonomy" id="2860336"/>
    <lineage>
        <taxon>Bacteria</taxon>
        <taxon>Pseudomonadati</taxon>
        <taxon>Pseudomonadota</taxon>
        <taxon>Alphaproteobacteria</taxon>
        <taxon>Hyphomicrobiales</taxon>
        <taxon>Devosiaceae</taxon>
        <taxon>Devosia</taxon>
    </lineage>
</organism>
<evidence type="ECO:0000256" key="1">
    <source>
        <dbReference type="ARBA" id="ARBA00023239"/>
    </source>
</evidence>
<protein>
    <recommendedName>
        <fullName evidence="2">Fumarylacetoacetase-like C-terminal domain-containing protein</fullName>
    </recommendedName>
</protein>
<evidence type="ECO:0000313" key="3">
    <source>
        <dbReference type="EMBL" id="QYO77235.1"/>
    </source>
</evidence>
<sequence length="245" mass="25001">MTTPLAELAARLIAAHDGGPLVDGSAETLAPADLDGVYALQDEIIAQIGEVGGWKVAAGLGDPPLCAPIPANRFFAGADLLNGQRHRFIIAEIEIAVRLGRDLPAGATPDMVEAAIAGLHTAIELVGNPFVDRDATPRNLQLGDLQSNGAVLVGKALDRTITAGLDTLPVALELDGKPVHAAEKGASWADILGAIAWLSGHAAERGLPLQSGQVIITGARALAPLNGAGLIEGIVGEWGRVTGGI</sequence>
<dbReference type="Proteomes" id="UP000825799">
    <property type="component" value="Chromosome"/>
</dbReference>
<dbReference type="PANTHER" id="PTHR30143">
    <property type="entry name" value="ACID HYDRATASE"/>
    <property type="match status" value="1"/>
</dbReference>
<keyword evidence="4" id="KW-1185">Reference proteome</keyword>
<dbReference type="PANTHER" id="PTHR30143:SF0">
    <property type="entry name" value="2-KETO-4-PENTENOATE HYDRATASE"/>
    <property type="match status" value="1"/>
</dbReference>
<evidence type="ECO:0000259" key="2">
    <source>
        <dbReference type="Pfam" id="PF01557"/>
    </source>
</evidence>
<accession>A0ABX8WG83</accession>
<dbReference type="RefSeq" id="WP_220305697.1">
    <property type="nucleotide sequence ID" value="NZ_CP080590.1"/>
</dbReference>
<reference evidence="3 4" key="1">
    <citation type="submission" date="2021-08" db="EMBL/GenBank/DDBJ databases">
        <title>Devosia salina sp. nov., isolated from the South China Sea sediment.</title>
        <authorList>
            <person name="Zhou Z."/>
        </authorList>
    </citation>
    <scope>NUCLEOTIDE SEQUENCE [LARGE SCALE GENOMIC DNA]</scope>
    <source>
        <strain evidence="3 4">SCS-3</strain>
    </source>
</reference>
<dbReference type="InterPro" id="IPR011234">
    <property type="entry name" value="Fumarylacetoacetase-like_C"/>
</dbReference>
<dbReference type="Gene3D" id="3.90.850.10">
    <property type="entry name" value="Fumarylacetoacetase-like, C-terminal domain"/>
    <property type="match status" value="1"/>
</dbReference>
<dbReference type="InterPro" id="IPR050772">
    <property type="entry name" value="Hydratase-Decarb/MhpD_sf"/>
</dbReference>
<dbReference type="EMBL" id="CP080590">
    <property type="protein sequence ID" value="QYO77235.1"/>
    <property type="molecule type" value="Genomic_DNA"/>
</dbReference>
<proteinExistence type="predicted"/>
<dbReference type="Pfam" id="PF01557">
    <property type="entry name" value="FAA_hydrolase"/>
    <property type="match status" value="1"/>
</dbReference>
<dbReference type="SUPFAM" id="SSF56529">
    <property type="entry name" value="FAH"/>
    <property type="match status" value="1"/>
</dbReference>
<dbReference type="InterPro" id="IPR036663">
    <property type="entry name" value="Fumarylacetoacetase_C_sf"/>
</dbReference>